<evidence type="ECO:0000256" key="8">
    <source>
        <dbReference type="ARBA" id="ARBA00048090"/>
    </source>
</evidence>
<evidence type="ECO:0000313" key="10">
    <source>
        <dbReference type="EMBL" id="MFC5546921.1"/>
    </source>
</evidence>
<sequence>MSAWVIMGVSGCGKSEVGKRLADALDAEFIEGDRFHSDDNVRKMSAGIALTDADREGWLARLAGELARACAGGREVVLACSALKRAYRDTLRGSGCDLRFVHLDGSRELIAARMGARAGHYMPVSLLDSQLRDLEPLQEDEAGMVVDIEESPERMLERIQLARRARLHGSDGI</sequence>
<keyword evidence="7 9" id="KW-0067">ATP-binding</keyword>
<organism evidence="10 11">
    <name type="scientific">Massilia aerilata</name>
    <dbReference type="NCBI Taxonomy" id="453817"/>
    <lineage>
        <taxon>Bacteria</taxon>
        <taxon>Pseudomonadati</taxon>
        <taxon>Pseudomonadota</taxon>
        <taxon>Betaproteobacteria</taxon>
        <taxon>Burkholderiales</taxon>
        <taxon>Oxalobacteraceae</taxon>
        <taxon>Telluria group</taxon>
        <taxon>Massilia</taxon>
    </lineage>
</organism>
<dbReference type="RefSeq" id="WP_379765232.1">
    <property type="nucleotide sequence ID" value="NZ_JBHSMZ010000001.1"/>
</dbReference>
<dbReference type="InterPro" id="IPR006001">
    <property type="entry name" value="Therm_gnt_kin"/>
</dbReference>
<evidence type="ECO:0000256" key="5">
    <source>
        <dbReference type="ARBA" id="ARBA00022741"/>
    </source>
</evidence>
<accession>A0ABW0RS88</accession>
<keyword evidence="5 9" id="KW-0547">Nucleotide-binding</keyword>
<evidence type="ECO:0000256" key="1">
    <source>
        <dbReference type="ARBA" id="ARBA00004761"/>
    </source>
</evidence>
<evidence type="ECO:0000256" key="7">
    <source>
        <dbReference type="ARBA" id="ARBA00022840"/>
    </source>
</evidence>
<comment type="caution">
    <text evidence="10">The sequence shown here is derived from an EMBL/GenBank/DDBJ whole genome shotgun (WGS) entry which is preliminary data.</text>
</comment>
<dbReference type="EMBL" id="JBHSMZ010000001">
    <property type="protein sequence ID" value="MFC5546921.1"/>
    <property type="molecule type" value="Genomic_DNA"/>
</dbReference>
<protein>
    <recommendedName>
        <fullName evidence="3 9">Gluconokinase</fullName>
        <ecNumber evidence="3 9">2.7.1.12</ecNumber>
    </recommendedName>
</protein>
<evidence type="ECO:0000256" key="2">
    <source>
        <dbReference type="ARBA" id="ARBA00008420"/>
    </source>
</evidence>
<dbReference type="SUPFAM" id="SSF52540">
    <property type="entry name" value="P-loop containing nucleoside triphosphate hydrolases"/>
    <property type="match status" value="1"/>
</dbReference>
<comment type="pathway">
    <text evidence="1">Carbohydrate acid metabolism.</text>
</comment>
<evidence type="ECO:0000313" key="11">
    <source>
        <dbReference type="Proteomes" id="UP001596086"/>
    </source>
</evidence>
<evidence type="ECO:0000256" key="9">
    <source>
        <dbReference type="RuleBase" id="RU363066"/>
    </source>
</evidence>
<dbReference type="CDD" id="cd02021">
    <property type="entry name" value="GntK"/>
    <property type="match status" value="1"/>
</dbReference>
<dbReference type="Pfam" id="PF13671">
    <property type="entry name" value="AAA_33"/>
    <property type="match status" value="1"/>
</dbReference>
<evidence type="ECO:0000256" key="4">
    <source>
        <dbReference type="ARBA" id="ARBA00022679"/>
    </source>
</evidence>
<reference evidence="11" key="1">
    <citation type="journal article" date="2019" name="Int. J. Syst. Evol. Microbiol.">
        <title>The Global Catalogue of Microorganisms (GCM) 10K type strain sequencing project: providing services to taxonomists for standard genome sequencing and annotation.</title>
        <authorList>
            <consortium name="The Broad Institute Genomics Platform"/>
            <consortium name="The Broad Institute Genome Sequencing Center for Infectious Disease"/>
            <person name="Wu L."/>
            <person name="Ma J."/>
        </authorList>
    </citation>
    <scope>NUCLEOTIDE SEQUENCE [LARGE SCALE GENOMIC DNA]</scope>
    <source>
        <strain evidence="11">CGMCC 4.5798</strain>
    </source>
</reference>
<name>A0ABW0RS88_9BURK</name>
<evidence type="ECO:0000256" key="6">
    <source>
        <dbReference type="ARBA" id="ARBA00022777"/>
    </source>
</evidence>
<keyword evidence="4 9" id="KW-0808">Transferase</keyword>
<dbReference type="NCBIfam" id="TIGR01313">
    <property type="entry name" value="therm_gnt_kin"/>
    <property type="match status" value="1"/>
</dbReference>
<dbReference type="PANTHER" id="PTHR43442:SF3">
    <property type="entry name" value="GLUCONOKINASE-RELATED"/>
    <property type="match status" value="1"/>
</dbReference>
<evidence type="ECO:0000256" key="3">
    <source>
        <dbReference type="ARBA" id="ARBA00012054"/>
    </source>
</evidence>
<dbReference type="InterPro" id="IPR027417">
    <property type="entry name" value="P-loop_NTPase"/>
</dbReference>
<dbReference type="Proteomes" id="UP001596086">
    <property type="component" value="Unassembled WGS sequence"/>
</dbReference>
<dbReference type="EC" id="2.7.1.12" evidence="3 9"/>
<dbReference type="Gene3D" id="3.40.50.300">
    <property type="entry name" value="P-loop containing nucleotide triphosphate hydrolases"/>
    <property type="match status" value="1"/>
</dbReference>
<comment type="similarity">
    <text evidence="2 9">Belongs to the gluconokinase GntK/GntV family.</text>
</comment>
<dbReference type="PANTHER" id="PTHR43442">
    <property type="entry name" value="GLUCONOKINASE-RELATED"/>
    <property type="match status" value="1"/>
</dbReference>
<keyword evidence="6 9" id="KW-0418">Kinase</keyword>
<comment type="catalytic activity">
    <reaction evidence="8 9">
        <text>D-gluconate + ATP = 6-phospho-D-gluconate + ADP + H(+)</text>
        <dbReference type="Rhea" id="RHEA:19433"/>
        <dbReference type="ChEBI" id="CHEBI:15378"/>
        <dbReference type="ChEBI" id="CHEBI:18391"/>
        <dbReference type="ChEBI" id="CHEBI:30616"/>
        <dbReference type="ChEBI" id="CHEBI:58759"/>
        <dbReference type="ChEBI" id="CHEBI:456216"/>
        <dbReference type="EC" id="2.7.1.12"/>
    </reaction>
</comment>
<keyword evidence="11" id="KW-1185">Reference proteome</keyword>
<gene>
    <name evidence="10" type="ORF">ACFPO9_00150</name>
</gene>
<proteinExistence type="inferred from homology"/>